<dbReference type="NCBIfam" id="TIGR00057">
    <property type="entry name" value="L-threonylcarbamoyladenylate synthase"/>
    <property type="match status" value="1"/>
</dbReference>
<evidence type="ECO:0000313" key="13">
    <source>
        <dbReference type="EMBL" id="MDT3767398.1"/>
    </source>
</evidence>
<keyword evidence="8" id="KW-0547">Nucleotide-binding</keyword>
<dbReference type="Gene3D" id="3.90.870.10">
    <property type="entry name" value="DHBP synthase"/>
    <property type="match status" value="1"/>
</dbReference>
<evidence type="ECO:0000256" key="7">
    <source>
        <dbReference type="ARBA" id="ARBA00022695"/>
    </source>
</evidence>
<evidence type="ECO:0000256" key="8">
    <source>
        <dbReference type="ARBA" id="ARBA00022741"/>
    </source>
</evidence>
<keyword evidence="6" id="KW-0819">tRNA processing</keyword>
<dbReference type="InterPro" id="IPR006070">
    <property type="entry name" value="Sua5-like_dom"/>
</dbReference>
<keyword evidence="9" id="KW-0067">ATP-binding</keyword>
<protein>
    <recommendedName>
        <fullName evidence="10">L-threonylcarbamoyladenylate synthase</fullName>
        <ecNumber evidence="3">2.7.7.87</ecNumber>
    </recommendedName>
    <alternativeName>
        <fullName evidence="10">L-threonylcarbamoyladenylate synthase</fullName>
    </alternativeName>
</protein>
<dbReference type="Proteomes" id="UP001247542">
    <property type="component" value="Unassembled WGS sequence"/>
</dbReference>
<reference evidence="13 14" key="1">
    <citation type="submission" date="2023-06" db="EMBL/GenBank/DDBJ databases">
        <title>Draft genome sequence of Gleimia hominis type strain CCUG 57540T.</title>
        <authorList>
            <person name="Salva-Serra F."/>
            <person name="Cardew S."/>
            <person name="Jensie Markopoulos S."/>
            <person name="Ohlen M."/>
            <person name="Inganas E."/>
            <person name="Svensson-Stadler L."/>
            <person name="Moore E.R.B."/>
        </authorList>
    </citation>
    <scope>NUCLEOTIDE SEQUENCE [LARGE SCALE GENOMIC DNA]</scope>
    <source>
        <strain evidence="13 14">CCUG 57540</strain>
    </source>
</reference>
<dbReference type="EC" id="2.7.7.87" evidence="3"/>
<dbReference type="SUPFAM" id="SSF55821">
    <property type="entry name" value="YrdC/RibB"/>
    <property type="match status" value="1"/>
</dbReference>
<dbReference type="RefSeq" id="WP_313272916.1">
    <property type="nucleotide sequence ID" value="NZ_JASXSX010000001.1"/>
</dbReference>
<feature type="domain" description="YrdC-like" evidence="12">
    <location>
        <begin position="13"/>
        <end position="197"/>
    </location>
</feature>
<dbReference type="EMBL" id="JASXSX010000001">
    <property type="protein sequence ID" value="MDT3767398.1"/>
    <property type="molecule type" value="Genomic_DNA"/>
</dbReference>
<keyword evidence="14" id="KW-1185">Reference proteome</keyword>
<evidence type="ECO:0000259" key="12">
    <source>
        <dbReference type="PROSITE" id="PS51163"/>
    </source>
</evidence>
<keyword evidence="4" id="KW-0963">Cytoplasm</keyword>
<comment type="subcellular location">
    <subcellularLocation>
        <location evidence="1">Cytoplasm</location>
    </subcellularLocation>
</comment>
<evidence type="ECO:0000256" key="6">
    <source>
        <dbReference type="ARBA" id="ARBA00022694"/>
    </source>
</evidence>
<dbReference type="PROSITE" id="PS51163">
    <property type="entry name" value="YRDC"/>
    <property type="match status" value="1"/>
</dbReference>
<dbReference type="Pfam" id="PF01300">
    <property type="entry name" value="Sua5_yciO_yrdC"/>
    <property type="match status" value="1"/>
</dbReference>
<keyword evidence="7 13" id="KW-0548">Nucleotidyltransferase</keyword>
<evidence type="ECO:0000256" key="10">
    <source>
        <dbReference type="ARBA" id="ARBA00029774"/>
    </source>
</evidence>
<proteinExistence type="inferred from homology"/>
<gene>
    <name evidence="13" type="ORF">QS713_04870</name>
</gene>
<name>A0ABU3IAJ6_9ACTO</name>
<keyword evidence="5 13" id="KW-0808">Transferase</keyword>
<comment type="caution">
    <text evidence="13">The sequence shown here is derived from an EMBL/GenBank/DDBJ whole genome shotgun (WGS) entry which is preliminary data.</text>
</comment>
<sequence>MENIDATREALGAAQLKQIRQVVAEEGILVLPTDTVYGIGADPYSTDAVNAVLAAKGRGRQMPPPVLVADVESAEKVSAHVGSVARKLMEAFWPGGLTLILPTAKDLHYDLGDIKDTIAVRMPDNPVALQILRAVGPLAVTSANLTGQSPATDVDAARAYFQGKVDLYVDGGPTPGGVPSTIVDVTGEPKILRSGVLDDTEVRRYWA</sequence>
<evidence type="ECO:0000256" key="5">
    <source>
        <dbReference type="ARBA" id="ARBA00022679"/>
    </source>
</evidence>
<dbReference type="PANTHER" id="PTHR17490:SF16">
    <property type="entry name" value="THREONYLCARBAMOYL-AMP SYNTHASE"/>
    <property type="match status" value="1"/>
</dbReference>
<dbReference type="InterPro" id="IPR050156">
    <property type="entry name" value="TC-AMP_synthase_SUA5"/>
</dbReference>
<comment type="similarity">
    <text evidence="2">Belongs to the SUA5 family.</text>
</comment>
<evidence type="ECO:0000256" key="1">
    <source>
        <dbReference type="ARBA" id="ARBA00004496"/>
    </source>
</evidence>
<evidence type="ECO:0000256" key="3">
    <source>
        <dbReference type="ARBA" id="ARBA00012584"/>
    </source>
</evidence>
<evidence type="ECO:0000313" key="14">
    <source>
        <dbReference type="Proteomes" id="UP001247542"/>
    </source>
</evidence>
<evidence type="ECO:0000256" key="4">
    <source>
        <dbReference type="ARBA" id="ARBA00022490"/>
    </source>
</evidence>
<accession>A0ABU3IAJ6</accession>
<evidence type="ECO:0000256" key="9">
    <source>
        <dbReference type="ARBA" id="ARBA00022840"/>
    </source>
</evidence>
<comment type="catalytic activity">
    <reaction evidence="11">
        <text>L-threonine + hydrogencarbonate + ATP = L-threonylcarbamoyladenylate + diphosphate + H2O</text>
        <dbReference type="Rhea" id="RHEA:36407"/>
        <dbReference type="ChEBI" id="CHEBI:15377"/>
        <dbReference type="ChEBI" id="CHEBI:17544"/>
        <dbReference type="ChEBI" id="CHEBI:30616"/>
        <dbReference type="ChEBI" id="CHEBI:33019"/>
        <dbReference type="ChEBI" id="CHEBI:57926"/>
        <dbReference type="ChEBI" id="CHEBI:73682"/>
        <dbReference type="EC" id="2.7.7.87"/>
    </reaction>
</comment>
<dbReference type="GO" id="GO:0061710">
    <property type="term" value="F:L-threonylcarbamoyladenylate synthase"/>
    <property type="evidence" value="ECO:0007669"/>
    <property type="project" value="UniProtKB-EC"/>
</dbReference>
<dbReference type="PANTHER" id="PTHR17490">
    <property type="entry name" value="SUA5"/>
    <property type="match status" value="1"/>
</dbReference>
<evidence type="ECO:0000256" key="2">
    <source>
        <dbReference type="ARBA" id="ARBA00007663"/>
    </source>
</evidence>
<dbReference type="InterPro" id="IPR017945">
    <property type="entry name" value="DHBP_synth_RibB-like_a/b_dom"/>
</dbReference>
<evidence type="ECO:0000256" key="11">
    <source>
        <dbReference type="ARBA" id="ARBA00048366"/>
    </source>
</evidence>
<organism evidence="13 14">
    <name type="scientific">Gleimia hominis</name>
    <dbReference type="NCBI Taxonomy" id="595468"/>
    <lineage>
        <taxon>Bacteria</taxon>
        <taxon>Bacillati</taxon>
        <taxon>Actinomycetota</taxon>
        <taxon>Actinomycetes</taxon>
        <taxon>Actinomycetales</taxon>
        <taxon>Actinomycetaceae</taxon>
        <taxon>Gleimia</taxon>
    </lineage>
</organism>